<sequence>MKQKVIEAITAELSMIASSNKEMDKHIYTIEKLLDVLKEGQFEDVPIHHVEGFEQAEEETKDENKSDSIFDF</sequence>
<dbReference type="EMBL" id="DYYI01000019">
    <property type="protein sequence ID" value="HJE19142.1"/>
    <property type="molecule type" value="Genomic_DNA"/>
</dbReference>
<organism evidence="2 3">
    <name type="scientific">Aliicoccus persicus</name>
    <dbReference type="NCBI Taxonomy" id="930138"/>
    <lineage>
        <taxon>Bacteria</taxon>
        <taxon>Bacillati</taxon>
        <taxon>Bacillota</taxon>
        <taxon>Bacilli</taxon>
        <taxon>Bacillales</taxon>
        <taxon>Staphylococcaceae</taxon>
        <taxon>Aliicoccus</taxon>
    </lineage>
</organism>
<evidence type="ECO:0000313" key="3">
    <source>
        <dbReference type="Proteomes" id="UP000763505"/>
    </source>
</evidence>
<accession>A0A921DWF3</accession>
<dbReference type="AlphaFoldDB" id="A0A921DWF3"/>
<name>A0A921DWF3_9STAP</name>
<feature type="compositionally biased region" description="Basic and acidic residues" evidence="1">
    <location>
        <begin position="62"/>
        <end position="72"/>
    </location>
</feature>
<reference evidence="2" key="1">
    <citation type="journal article" date="2021" name="PeerJ">
        <title>Extensive microbial diversity within the chicken gut microbiome revealed by metagenomics and culture.</title>
        <authorList>
            <person name="Gilroy R."/>
            <person name="Ravi A."/>
            <person name="Getino M."/>
            <person name="Pursley I."/>
            <person name="Horton D.L."/>
            <person name="Alikhan N.F."/>
            <person name="Baker D."/>
            <person name="Gharbi K."/>
            <person name="Hall N."/>
            <person name="Watson M."/>
            <person name="Adriaenssens E.M."/>
            <person name="Foster-Nyarko E."/>
            <person name="Jarju S."/>
            <person name="Secka A."/>
            <person name="Antonio M."/>
            <person name="Oren A."/>
            <person name="Chaudhuri R.R."/>
            <person name="La Ragione R."/>
            <person name="Hildebrand F."/>
            <person name="Pallen M.J."/>
        </authorList>
    </citation>
    <scope>NUCLEOTIDE SEQUENCE</scope>
    <source>
        <strain evidence="2">6019</strain>
    </source>
</reference>
<protein>
    <submittedName>
        <fullName evidence="2">Uncharacterized protein</fullName>
    </submittedName>
</protein>
<proteinExistence type="predicted"/>
<evidence type="ECO:0000256" key="1">
    <source>
        <dbReference type="SAM" id="MobiDB-lite"/>
    </source>
</evidence>
<comment type="caution">
    <text evidence="2">The sequence shown here is derived from an EMBL/GenBank/DDBJ whole genome shotgun (WGS) entry which is preliminary data.</text>
</comment>
<evidence type="ECO:0000313" key="2">
    <source>
        <dbReference type="EMBL" id="HJE19142.1"/>
    </source>
</evidence>
<dbReference type="Proteomes" id="UP000763505">
    <property type="component" value="Unassembled WGS sequence"/>
</dbReference>
<gene>
    <name evidence="2" type="ORF">K8V35_02150</name>
</gene>
<feature type="region of interest" description="Disordered" evidence="1">
    <location>
        <begin position="52"/>
        <end position="72"/>
    </location>
</feature>
<reference evidence="2" key="2">
    <citation type="submission" date="2021-09" db="EMBL/GenBank/DDBJ databases">
        <authorList>
            <person name="Gilroy R."/>
        </authorList>
    </citation>
    <scope>NUCLEOTIDE SEQUENCE</scope>
    <source>
        <strain evidence="2">6019</strain>
    </source>
</reference>